<feature type="non-terminal residue" evidence="1">
    <location>
        <position position="134"/>
    </location>
</feature>
<dbReference type="EMBL" id="LAZR01062888">
    <property type="protein sequence ID" value="KKK60596.1"/>
    <property type="molecule type" value="Genomic_DNA"/>
</dbReference>
<sequence length="134" mass="14624">MAINRLNRDTILGRGLDLADSSALDDKDRPLGTIVSGALSITWLQEAIDLFAKRFPFSLNLAESTISISENDTSFSVPSDFIIDYRNGVVLAEDAGRLLRRSLNFLLNRSIGTTASPVKGPPSYYAVRGSTILF</sequence>
<accession>A0A0F8ZKX4</accession>
<gene>
    <name evidence="1" type="ORF">LCGC14_3022770</name>
</gene>
<proteinExistence type="predicted"/>
<name>A0A0F8ZKX4_9ZZZZ</name>
<evidence type="ECO:0000313" key="1">
    <source>
        <dbReference type="EMBL" id="KKK60596.1"/>
    </source>
</evidence>
<dbReference type="AlphaFoldDB" id="A0A0F8ZKX4"/>
<comment type="caution">
    <text evidence="1">The sequence shown here is derived from an EMBL/GenBank/DDBJ whole genome shotgun (WGS) entry which is preliminary data.</text>
</comment>
<organism evidence="1">
    <name type="scientific">marine sediment metagenome</name>
    <dbReference type="NCBI Taxonomy" id="412755"/>
    <lineage>
        <taxon>unclassified sequences</taxon>
        <taxon>metagenomes</taxon>
        <taxon>ecological metagenomes</taxon>
    </lineage>
</organism>
<reference evidence="1" key="1">
    <citation type="journal article" date="2015" name="Nature">
        <title>Complex archaea that bridge the gap between prokaryotes and eukaryotes.</title>
        <authorList>
            <person name="Spang A."/>
            <person name="Saw J.H."/>
            <person name="Jorgensen S.L."/>
            <person name="Zaremba-Niedzwiedzka K."/>
            <person name="Martijn J."/>
            <person name="Lind A.E."/>
            <person name="van Eijk R."/>
            <person name="Schleper C."/>
            <person name="Guy L."/>
            <person name="Ettema T.J."/>
        </authorList>
    </citation>
    <scope>NUCLEOTIDE SEQUENCE</scope>
</reference>
<protein>
    <submittedName>
        <fullName evidence="1">Uncharacterized protein</fullName>
    </submittedName>
</protein>